<keyword evidence="3" id="KW-1185">Reference proteome</keyword>
<dbReference type="AlphaFoldDB" id="A0A2T3AWH4"/>
<evidence type="ECO:0000256" key="1">
    <source>
        <dbReference type="SAM" id="MobiDB-lite"/>
    </source>
</evidence>
<proteinExistence type="predicted"/>
<dbReference type="RefSeq" id="XP_024718971.1">
    <property type="nucleotide sequence ID" value="XM_024865372.1"/>
</dbReference>
<gene>
    <name evidence="2" type="ORF">M430DRAFT_263254</name>
</gene>
<dbReference type="EMBL" id="KZ679014">
    <property type="protein sequence ID" value="PSS12980.1"/>
    <property type="molecule type" value="Genomic_DNA"/>
</dbReference>
<reference evidence="2 3" key="1">
    <citation type="journal article" date="2018" name="New Phytol.">
        <title>Comparative genomics and transcriptomics depict ericoid mycorrhizal fungi as versatile saprotrophs and plant mutualists.</title>
        <authorList>
            <person name="Martino E."/>
            <person name="Morin E."/>
            <person name="Grelet G.A."/>
            <person name="Kuo A."/>
            <person name="Kohler A."/>
            <person name="Daghino S."/>
            <person name="Barry K.W."/>
            <person name="Cichocki N."/>
            <person name="Clum A."/>
            <person name="Dockter R.B."/>
            <person name="Hainaut M."/>
            <person name="Kuo R.C."/>
            <person name="LaButti K."/>
            <person name="Lindahl B.D."/>
            <person name="Lindquist E.A."/>
            <person name="Lipzen A."/>
            <person name="Khouja H.R."/>
            <person name="Magnuson J."/>
            <person name="Murat C."/>
            <person name="Ohm R.A."/>
            <person name="Singer S.W."/>
            <person name="Spatafora J.W."/>
            <person name="Wang M."/>
            <person name="Veneault-Fourrey C."/>
            <person name="Henrissat B."/>
            <person name="Grigoriev I.V."/>
            <person name="Martin F.M."/>
            <person name="Perotto S."/>
        </authorList>
    </citation>
    <scope>NUCLEOTIDE SEQUENCE [LARGE SCALE GENOMIC DNA]</scope>
    <source>
        <strain evidence="2 3">ATCC 22711</strain>
    </source>
</reference>
<name>A0A2T3AWH4_AMORE</name>
<evidence type="ECO:0000313" key="3">
    <source>
        <dbReference type="Proteomes" id="UP000241818"/>
    </source>
</evidence>
<feature type="region of interest" description="Disordered" evidence="1">
    <location>
        <begin position="22"/>
        <end position="65"/>
    </location>
</feature>
<sequence length="207" mass="23665">MPWSVLKLLDRSFYLRNLEQVGGRVTEYDDDDDDEEEEEEEEEEESDDSDEEENDTEMELDGGEGNMKLQTSQAINITVSSLPAFPYSGNAKALEKSITLPVNINMRHEDLKLVGLFLLLVLDDPREMEAMVLSYAISKNLTIMELADMMTNAYGPREKTHEEIEMETQMQTTLPPPALTRVFFQPLALRPRELLEGAEAMQEEEQL</sequence>
<dbReference type="GeneID" id="36573453"/>
<protein>
    <submittedName>
        <fullName evidence="2">Uncharacterized protein</fullName>
    </submittedName>
</protein>
<feature type="compositionally biased region" description="Acidic residues" evidence="1">
    <location>
        <begin position="28"/>
        <end position="62"/>
    </location>
</feature>
<organism evidence="2 3">
    <name type="scientific">Amorphotheca resinae ATCC 22711</name>
    <dbReference type="NCBI Taxonomy" id="857342"/>
    <lineage>
        <taxon>Eukaryota</taxon>
        <taxon>Fungi</taxon>
        <taxon>Dikarya</taxon>
        <taxon>Ascomycota</taxon>
        <taxon>Pezizomycotina</taxon>
        <taxon>Leotiomycetes</taxon>
        <taxon>Helotiales</taxon>
        <taxon>Amorphothecaceae</taxon>
        <taxon>Amorphotheca</taxon>
    </lineage>
</organism>
<evidence type="ECO:0000313" key="2">
    <source>
        <dbReference type="EMBL" id="PSS12980.1"/>
    </source>
</evidence>
<dbReference type="Proteomes" id="UP000241818">
    <property type="component" value="Unassembled WGS sequence"/>
</dbReference>
<accession>A0A2T3AWH4</accession>
<dbReference type="InParanoid" id="A0A2T3AWH4"/>